<feature type="domain" description="N-acetyltransferase" evidence="2">
    <location>
        <begin position="39"/>
        <end position="218"/>
    </location>
</feature>
<dbReference type="PANTHER" id="PTHR42791:SF1">
    <property type="entry name" value="N-ACETYLTRANSFERASE DOMAIN-CONTAINING PROTEIN"/>
    <property type="match status" value="1"/>
</dbReference>
<name>A0A2P6TUB2_CHLSO</name>
<dbReference type="Pfam" id="PF13508">
    <property type="entry name" value="Acetyltransf_7"/>
    <property type="match status" value="1"/>
</dbReference>
<dbReference type="InterPro" id="IPR052523">
    <property type="entry name" value="Trichothecene_AcTrans"/>
</dbReference>
<dbReference type="InterPro" id="IPR000182">
    <property type="entry name" value="GNAT_dom"/>
</dbReference>
<keyword evidence="4" id="KW-1185">Reference proteome</keyword>
<comment type="caution">
    <text evidence="3">The sequence shown here is derived from an EMBL/GenBank/DDBJ whole genome shotgun (WGS) entry which is preliminary data.</text>
</comment>
<dbReference type="EMBL" id="LHPG02000006">
    <property type="protein sequence ID" value="PRW57650.1"/>
    <property type="molecule type" value="Genomic_DNA"/>
</dbReference>
<dbReference type="Proteomes" id="UP000239899">
    <property type="component" value="Unassembled WGS sequence"/>
</dbReference>
<evidence type="ECO:0000313" key="4">
    <source>
        <dbReference type="Proteomes" id="UP000239899"/>
    </source>
</evidence>
<evidence type="ECO:0000259" key="2">
    <source>
        <dbReference type="PROSITE" id="PS51186"/>
    </source>
</evidence>
<dbReference type="AlphaFoldDB" id="A0A2P6TUB2"/>
<dbReference type="GO" id="GO:0016747">
    <property type="term" value="F:acyltransferase activity, transferring groups other than amino-acyl groups"/>
    <property type="evidence" value="ECO:0007669"/>
    <property type="project" value="InterPro"/>
</dbReference>
<feature type="compositionally biased region" description="Low complexity" evidence="1">
    <location>
        <begin position="233"/>
        <end position="266"/>
    </location>
</feature>
<dbReference type="Gene3D" id="3.40.630.30">
    <property type="match status" value="1"/>
</dbReference>
<evidence type="ECO:0000256" key="1">
    <source>
        <dbReference type="SAM" id="MobiDB-lite"/>
    </source>
</evidence>
<dbReference type="PANTHER" id="PTHR42791">
    <property type="entry name" value="GNAT FAMILY ACETYLTRANSFERASE"/>
    <property type="match status" value="1"/>
</dbReference>
<dbReference type="InterPro" id="IPR016181">
    <property type="entry name" value="Acyl_CoA_acyltransferase"/>
</dbReference>
<feature type="region of interest" description="Disordered" evidence="1">
    <location>
        <begin position="233"/>
        <end position="273"/>
    </location>
</feature>
<evidence type="ECO:0000313" key="3">
    <source>
        <dbReference type="EMBL" id="PRW57650.1"/>
    </source>
</evidence>
<dbReference type="OrthoDB" id="524494at2759"/>
<accession>A0A2P6TUB2</accession>
<proteinExistence type="predicted"/>
<organism evidence="3 4">
    <name type="scientific">Chlorella sorokiniana</name>
    <name type="common">Freshwater green alga</name>
    <dbReference type="NCBI Taxonomy" id="3076"/>
    <lineage>
        <taxon>Eukaryota</taxon>
        <taxon>Viridiplantae</taxon>
        <taxon>Chlorophyta</taxon>
        <taxon>core chlorophytes</taxon>
        <taxon>Trebouxiophyceae</taxon>
        <taxon>Chlorellales</taxon>
        <taxon>Chlorellaceae</taxon>
        <taxon>Chlorella clade</taxon>
        <taxon>Chlorella</taxon>
    </lineage>
</organism>
<dbReference type="STRING" id="3076.A0A2P6TUB2"/>
<sequence length="273" mass="29746">MEAGAHPAEPIICLDDLQSKEAMLHPLEQAVETVVEAFVESEPVRFFARPGHEREYMRVLLAMLRSELQYEVHESGDFGSKLRVAAEEGSLDALLALGVPRLQAELVLHTRPERLRESRQMDQGLDALMEQHAQEHGPLLHLHFLATRAGEQGQGRGCQLLHHLERMADAEGRRLYLEATSPANRRLYLRHGFQDVGEFRVGNEGDSLTFYLMIRPPGARSLPPSAADLQAAAEEPAEAAAGGEAVARGKGAAGAGQPVAAAAGEGTLLRDEM</sequence>
<reference evidence="3 4" key="1">
    <citation type="journal article" date="2018" name="Plant J.">
        <title>Genome sequences of Chlorella sorokiniana UTEX 1602 and Micractinium conductrix SAG 241.80: implications to maltose excretion by a green alga.</title>
        <authorList>
            <person name="Arriola M.B."/>
            <person name="Velmurugan N."/>
            <person name="Zhang Y."/>
            <person name="Plunkett M.H."/>
            <person name="Hondzo H."/>
            <person name="Barney B.M."/>
        </authorList>
    </citation>
    <scope>NUCLEOTIDE SEQUENCE [LARGE SCALE GENOMIC DNA]</scope>
    <source>
        <strain evidence="4">UTEX 1602</strain>
    </source>
</reference>
<gene>
    <name evidence="3" type="ORF">C2E21_3321</name>
</gene>
<dbReference type="PROSITE" id="PS51186">
    <property type="entry name" value="GNAT"/>
    <property type="match status" value="1"/>
</dbReference>
<dbReference type="SUPFAM" id="SSF55729">
    <property type="entry name" value="Acyl-CoA N-acyltransferases (Nat)"/>
    <property type="match status" value="1"/>
</dbReference>
<protein>
    <submittedName>
        <fullName evidence="3">GNAT family N-acetyltransferase</fullName>
    </submittedName>
</protein>